<comment type="similarity">
    <text evidence="2">Belongs to the prominin family.</text>
</comment>
<evidence type="ECO:0000256" key="6">
    <source>
        <dbReference type="ARBA" id="ARBA00023180"/>
    </source>
</evidence>
<dbReference type="GO" id="GO:0071914">
    <property type="term" value="C:prominosome"/>
    <property type="evidence" value="ECO:0007669"/>
    <property type="project" value="TreeGrafter"/>
</dbReference>
<reference evidence="9 10" key="1">
    <citation type="journal article" date="2011" name="Genome Biol. Evol.">
        <title>Integration of the genetic map and genome assembly of fugu facilitates insights into distinct features of genome evolution in teleosts and mammals.</title>
        <authorList>
            <person name="Kai W."/>
            <person name="Kikuchi K."/>
            <person name="Tohari S."/>
            <person name="Chew A.K."/>
            <person name="Tay A."/>
            <person name="Fujiwara A."/>
            <person name="Hosoya S."/>
            <person name="Suetake H."/>
            <person name="Naruse K."/>
            <person name="Brenner S."/>
            <person name="Suzuki Y."/>
            <person name="Venkatesh B."/>
        </authorList>
    </citation>
    <scope>NUCLEOTIDE SEQUENCE [LARGE SCALE GENOMIC DNA]</scope>
</reference>
<evidence type="ECO:0000313" key="10">
    <source>
        <dbReference type="Proteomes" id="UP000005226"/>
    </source>
</evidence>
<evidence type="ECO:0000256" key="1">
    <source>
        <dbReference type="ARBA" id="ARBA00004475"/>
    </source>
</evidence>
<evidence type="ECO:0000256" key="3">
    <source>
        <dbReference type="ARBA" id="ARBA00022692"/>
    </source>
</evidence>
<feature type="transmembrane region" description="Helical" evidence="7">
    <location>
        <begin position="768"/>
        <end position="787"/>
    </location>
</feature>
<dbReference type="AlphaFoldDB" id="A0A674N7Q2"/>
<dbReference type="Proteomes" id="UP000005226">
    <property type="component" value="Chromosome 14"/>
</dbReference>
<dbReference type="GO" id="GO:0031528">
    <property type="term" value="C:microvillus membrane"/>
    <property type="evidence" value="ECO:0007669"/>
    <property type="project" value="UniProtKB-SubCell"/>
</dbReference>
<feature type="transmembrane region" description="Helical" evidence="7">
    <location>
        <begin position="482"/>
        <end position="506"/>
    </location>
</feature>
<feature type="chain" id="PRO_5025603015" evidence="8">
    <location>
        <begin position="18"/>
        <end position="804"/>
    </location>
</feature>
<dbReference type="GO" id="GO:0009986">
    <property type="term" value="C:cell surface"/>
    <property type="evidence" value="ECO:0007669"/>
    <property type="project" value="TreeGrafter"/>
</dbReference>
<keyword evidence="5 7" id="KW-0472">Membrane</keyword>
<keyword evidence="8" id="KW-0732">Signal</keyword>
<evidence type="ECO:0000256" key="5">
    <source>
        <dbReference type="ARBA" id="ARBA00023136"/>
    </source>
</evidence>
<evidence type="ECO:0000313" key="9">
    <source>
        <dbReference type="Ensembl" id="ENSTRUP00000069618.1"/>
    </source>
</evidence>
<dbReference type="GO" id="GO:0015485">
    <property type="term" value="F:cholesterol binding"/>
    <property type="evidence" value="ECO:0007669"/>
    <property type="project" value="TreeGrafter"/>
</dbReference>
<reference evidence="9" key="2">
    <citation type="submission" date="2025-08" db="UniProtKB">
        <authorList>
            <consortium name="Ensembl"/>
        </authorList>
    </citation>
    <scope>IDENTIFICATION</scope>
</reference>
<dbReference type="GO" id="GO:0005929">
    <property type="term" value="C:cilium"/>
    <property type="evidence" value="ECO:0007669"/>
    <property type="project" value="TreeGrafter"/>
</dbReference>
<dbReference type="Pfam" id="PF05478">
    <property type="entry name" value="Prominin"/>
    <property type="match status" value="2"/>
</dbReference>
<sequence>MWTSAFVPLLLLLSVSAELRQDTEPRRLPPPGKLDFGYVPAGVYETVAHYEPGPIGILFQLVQGFLHIVQPNAFPQDLIVKLAKDKFGALQTEYQKAIYYEIGFLVCAAVGLLFAILLPVVGLFFCMCRCCDNCGGEMHQRQRKNADCRRGLLGTLLFSTSLVITIGVLCAYAANQNLSSQVKNIRRYVNSNMRDLHTFANDTPMQIDYLISQYATAKNKVIYDLNNIGPLLGGRIHDQLDKEVHAALDGALNMAAAMRETKEALENSSMGLEVLQEGTGKLGFNLSLVRTSINRTLSDPGCHDEKSDATTAQLCRNIRQSLSQLQISANFTRLPNVNSQLERMKAVLKMDLSIIVQKGFSSLNDTPHMVTEQTRSVVENVQTLMDDIGKNISSFSKIFPVQSCLSNFTIFISHVHAKIEDHYPEIDRMDFYRWIGCITLCCMVVLVLAFNYLGLLCGTLGYDKHASPTTRGCISNTGGTMLIAGVGISFIFSWVLMGLVTIIFLAGGNMEKLVCEPFHTKEVFKVVDTPYLVHPDWKNFIPGYLYNDSDMELTAESFYSTCKDNRGIYSALRLDKVFNVSSFLNITMVSILAVQLYVYLRGIILLEAEGKQNLLDFSEAGLLEINYADYLEEVIQIPASKGQNTLNLKCSVAFSSFMPRGGLQMALKGHAGTLRQIHSQQIIPMEQAMVMLLSVSDLSRSDSFLLDLKDMLVETSLLHFKVKYKIKRMLCFPETLAMEVAPCKPFSNMIDTVEIVTCSFLVDSMNTFWMGLGCSTLLLLPSIILAVKLAKFYRRMETEDVYDE</sequence>
<comment type="subcellular location">
    <subcellularLocation>
        <location evidence="1">Cell projection</location>
        <location evidence="1">Microvillus membrane</location>
        <topology evidence="1">Multi-pass membrane protein</topology>
    </subcellularLocation>
</comment>
<feature type="transmembrane region" description="Helical" evidence="7">
    <location>
        <begin position="152"/>
        <end position="174"/>
    </location>
</feature>
<evidence type="ECO:0000256" key="7">
    <source>
        <dbReference type="SAM" id="Phobius"/>
    </source>
</evidence>
<feature type="transmembrane region" description="Helical" evidence="7">
    <location>
        <begin position="102"/>
        <end position="131"/>
    </location>
</feature>
<protein>
    <submittedName>
        <fullName evidence="9">Prominin 1a</fullName>
    </submittedName>
</protein>
<dbReference type="Ensembl" id="ENSTRUT00000075940.1">
    <property type="protein sequence ID" value="ENSTRUP00000069618.1"/>
    <property type="gene ID" value="ENSTRUG00000006388.3"/>
</dbReference>
<keyword evidence="10" id="KW-1185">Reference proteome</keyword>
<keyword evidence="3 7" id="KW-0812">Transmembrane</keyword>
<reference evidence="9" key="3">
    <citation type="submission" date="2025-09" db="UniProtKB">
        <authorList>
            <consortium name="Ensembl"/>
        </authorList>
    </citation>
    <scope>IDENTIFICATION</scope>
</reference>
<accession>A0A674N7Q2</accession>
<dbReference type="InterPro" id="IPR008795">
    <property type="entry name" value="Prominin"/>
</dbReference>
<gene>
    <name evidence="9" type="primary">prom1a</name>
</gene>
<evidence type="ECO:0000256" key="4">
    <source>
        <dbReference type="ARBA" id="ARBA00022989"/>
    </source>
</evidence>
<dbReference type="GeneTree" id="ENSGT00530000063586"/>
<evidence type="ECO:0000256" key="2">
    <source>
        <dbReference type="ARBA" id="ARBA00006058"/>
    </source>
</evidence>
<feature type="transmembrane region" description="Helical" evidence="7">
    <location>
        <begin position="577"/>
        <end position="600"/>
    </location>
</feature>
<dbReference type="GO" id="GO:0016324">
    <property type="term" value="C:apical plasma membrane"/>
    <property type="evidence" value="ECO:0007669"/>
    <property type="project" value="TreeGrafter"/>
</dbReference>
<feature type="signal peptide" evidence="8">
    <location>
        <begin position="1"/>
        <end position="17"/>
    </location>
</feature>
<name>A0A674N7Q2_TAKRU</name>
<dbReference type="PANTHER" id="PTHR22730:SF3">
    <property type="entry name" value="PROMININ-1"/>
    <property type="match status" value="1"/>
</dbReference>
<keyword evidence="6" id="KW-0325">Glycoprotein</keyword>
<evidence type="ECO:0000256" key="8">
    <source>
        <dbReference type="SAM" id="SignalP"/>
    </source>
</evidence>
<keyword evidence="4 7" id="KW-1133">Transmembrane helix</keyword>
<feature type="transmembrane region" description="Helical" evidence="7">
    <location>
        <begin position="431"/>
        <end position="462"/>
    </location>
</feature>
<organism evidence="9 10">
    <name type="scientific">Takifugu rubripes</name>
    <name type="common">Japanese pufferfish</name>
    <name type="synonym">Fugu rubripes</name>
    <dbReference type="NCBI Taxonomy" id="31033"/>
    <lineage>
        <taxon>Eukaryota</taxon>
        <taxon>Metazoa</taxon>
        <taxon>Chordata</taxon>
        <taxon>Craniata</taxon>
        <taxon>Vertebrata</taxon>
        <taxon>Euteleostomi</taxon>
        <taxon>Actinopterygii</taxon>
        <taxon>Neopterygii</taxon>
        <taxon>Teleostei</taxon>
        <taxon>Neoteleostei</taxon>
        <taxon>Acanthomorphata</taxon>
        <taxon>Eupercaria</taxon>
        <taxon>Tetraodontiformes</taxon>
        <taxon>Tetradontoidea</taxon>
        <taxon>Tetraodontidae</taxon>
        <taxon>Takifugu</taxon>
    </lineage>
</organism>
<dbReference type="PANTHER" id="PTHR22730">
    <property type="entry name" value="PROMININ PROM PROTEIN"/>
    <property type="match status" value="1"/>
</dbReference>
<proteinExistence type="inferred from homology"/>